<organism evidence="1 2">
    <name type="scientific">Aestuariibaculum marinum</name>
    <dbReference type="NCBI Taxonomy" id="2683592"/>
    <lineage>
        <taxon>Bacteria</taxon>
        <taxon>Pseudomonadati</taxon>
        <taxon>Bacteroidota</taxon>
        <taxon>Flavobacteriia</taxon>
        <taxon>Flavobacteriales</taxon>
        <taxon>Flavobacteriaceae</taxon>
    </lineage>
</organism>
<dbReference type="AlphaFoldDB" id="A0A8J6PU52"/>
<dbReference type="Pfam" id="PF05635">
    <property type="entry name" value="23S_rRNA_IVP"/>
    <property type="match status" value="1"/>
</dbReference>
<dbReference type="PANTHER" id="PTHR38471">
    <property type="entry name" value="FOUR HELIX BUNDLE PROTEIN"/>
    <property type="match status" value="1"/>
</dbReference>
<dbReference type="NCBIfam" id="TIGR02436">
    <property type="entry name" value="four helix bundle protein"/>
    <property type="match status" value="1"/>
</dbReference>
<dbReference type="EMBL" id="JACVXD010000004">
    <property type="protein sequence ID" value="MBD0824284.1"/>
    <property type="molecule type" value="Genomic_DNA"/>
</dbReference>
<comment type="caution">
    <text evidence="1">The sequence shown here is derived from an EMBL/GenBank/DDBJ whole genome shotgun (WGS) entry which is preliminary data.</text>
</comment>
<sequence length="118" mass="13585">MNNFNELIIWQKSMDLVEQVYQLTSILPEEEKFGLKSQIQRSAVSIPSNIAEGAGRNSDKEFKRFLEISNGSINELMTQLKISVRVGYIPENDLKIVFALLNEIQKMNYTLIKKFSNI</sequence>
<dbReference type="Gene3D" id="1.20.1440.60">
    <property type="entry name" value="23S rRNA-intervening sequence"/>
    <property type="match status" value="1"/>
</dbReference>
<proteinExistence type="predicted"/>
<evidence type="ECO:0000313" key="2">
    <source>
        <dbReference type="Proteomes" id="UP000621516"/>
    </source>
</evidence>
<dbReference type="CDD" id="cd16377">
    <property type="entry name" value="23S_rRNA_IVP_like"/>
    <property type="match status" value="1"/>
</dbReference>
<dbReference type="Proteomes" id="UP000621516">
    <property type="component" value="Unassembled WGS sequence"/>
</dbReference>
<reference evidence="1 2" key="1">
    <citation type="journal article" date="2018" name="J. Microbiol.">
        <title>Aestuariibaculum marinum sp. nov., a marine bacterium isolated from seawater in South Korea.</title>
        <authorList>
            <person name="Choi J."/>
            <person name="Lee D."/>
            <person name="Jang J.H."/>
            <person name="Cha S."/>
            <person name="Seo T."/>
        </authorList>
    </citation>
    <scope>NUCLEOTIDE SEQUENCE [LARGE SCALE GENOMIC DNA]</scope>
    <source>
        <strain evidence="1 2">IP7</strain>
    </source>
</reference>
<dbReference type="InterPro" id="IPR012657">
    <property type="entry name" value="23S_rRNA-intervening_sequence"/>
</dbReference>
<keyword evidence="2" id="KW-1185">Reference proteome</keyword>
<name>A0A8J6PU52_9FLAO</name>
<accession>A0A8J6PU52</accession>
<dbReference type="InterPro" id="IPR036583">
    <property type="entry name" value="23S_rRNA_IVS_sf"/>
</dbReference>
<dbReference type="SUPFAM" id="SSF158446">
    <property type="entry name" value="IVS-encoded protein-like"/>
    <property type="match status" value="1"/>
</dbReference>
<protein>
    <submittedName>
        <fullName evidence="1">Four helix bundle protein</fullName>
    </submittedName>
</protein>
<dbReference type="RefSeq" id="WP_188223581.1">
    <property type="nucleotide sequence ID" value="NZ_JACVXD010000004.1"/>
</dbReference>
<evidence type="ECO:0000313" key="1">
    <source>
        <dbReference type="EMBL" id="MBD0824284.1"/>
    </source>
</evidence>
<gene>
    <name evidence="1" type="ORF">ICJ85_09635</name>
</gene>
<dbReference type="PANTHER" id="PTHR38471:SF2">
    <property type="entry name" value="FOUR HELIX BUNDLE PROTEIN"/>
    <property type="match status" value="1"/>
</dbReference>